<dbReference type="Gene3D" id="3.30.70.330">
    <property type="match status" value="1"/>
</dbReference>
<feature type="region of interest" description="Disordered" evidence="4">
    <location>
        <begin position="1"/>
        <end position="68"/>
    </location>
</feature>
<dbReference type="RefSeq" id="XP_044543176.1">
    <property type="nucleotide sequence ID" value="XM_044687347.1"/>
</dbReference>
<evidence type="ECO:0000313" key="7">
    <source>
        <dbReference type="Proteomes" id="UP000816034"/>
    </source>
</evidence>
<dbReference type="AlphaFoldDB" id="A0AA88KIJ7"/>
<keyword evidence="3" id="KW-0694">RNA-binding</keyword>
<dbReference type="GO" id="GO:0005654">
    <property type="term" value="C:nucleoplasm"/>
    <property type="evidence" value="ECO:0007669"/>
    <property type="project" value="TreeGrafter"/>
</dbReference>
<dbReference type="EMBL" id="PYSW02000049">
    <property type="protein sequence ID" value="KAG2374002.1"/>
    <property type="molecule type" value="Genomic_DNA"/>
</dbReference>
<evidence type="ECO:0000256" key="1">
    <source>
        <dbReference type="ARBA" id="ARBA00004123"/>
    </source>
</evidence>
<dbReference type="CDD" id="cd00590">
    <property type="entry name" value="RRM_SF"/>
    <property type="match status" value="1"/>
</dbReference>
<dbReference type="PANTHER" id="PTHR48033:SF10">
    <property type="entry name" value="RNA-BINDING PROTEIN SQUID"/>
    <property type="match status" value="1"/>
</dbReference>
<dbReference type="InterPro" id="IPR035979">
    <property type="entry name" value="RBD_domain_sf"/>
</dbReference>
<feature type="compositionally biased region" description="Pro residues" evidence="4">
    <location>
        <begin position="221"/>
        <end position="242"/>
    </location>
</feature>
<dbReference type="GeneID" id="68104121"/>
<evidence type="ECO:0000256" key="3">
    <source>
        <dbReference type="PROSITE-ProRule" id="PRU00176"/>
    </source>
</evidence>
<feature type="compositionally biased region" description="Basic and acidic residues" evidence="4">
    <location>
        <begin position="16"/>
        <end position="25"/>
    </location>
</feature>
<evidence type="ECO:0000256" key="4">
    <source>
        <dbReference type="SAM" id="MobiDB-lite"/>
    </source>
</evidence>
<comment type="subcellular location">
    <subcellularLocation>
        <location evidence="1">Nucleus</location>
    </subcellularLocation>
</comment>
<evidence type="ECO:0000256" key="2">
    <source>
        <dbReference type="ARBA" id="ARBA00023242"/>
    </source>
</evidence>
<feature type="compositionally biased region" description="Polar residues" evidence="4">
    <location>
        <begin position="1"/>
        <end position="11"/>
    </location>
</feature>
<feature type="compositionally biased region" description="Basic and acidic residues" evidence="4">
    <location>
        <begin position="34"/>
        <end position="47"/>
    </location>
</feature>
<protein>
    <recommendedName>
        <fullName evidence="5">RRM domain-containing protein</fullName>
    </recommendedName>
</protein>
<evidence type="ECO:0000259" key="5">
    <source>
        <dbReference type="PROSITE" id="PS50102"/>
    </source>
</evidence>
<feature type="region of interest" description="Disordered" evidence="4">
    <location>
        <begin position="160"/>
        <end position="352"/>
    </location>
</feature>
<dbReference type="InterPro" id="IPR012677">
    <property type="entry name" value="Nucleotide-bd_a/b_plait_sf"/>
</dbReference>
<feature type="compositionally biased region" description="Basic and acidic residues" evidence="4">
    <location>
        <begin position="327"/>
        <end position="341"/>
    </location>
</feature>
<comment type="caution">
    <text evidence="6">The sequence shown here is derived from an EMBL/GenBank/DDBJ whole genome shotgun (WGS) entry which is preliminary data.</text>
</comment>
<dbReference type="PANTHER" id="PTHR48033">
    <property type="entry name" value="RNA-BINDING (RRM/RBD/RNP MOTIFS) FAMILY PROTEIN"/>
    <property type="match status" value="1"/>
</dbReference>
<dbReference type="Proteomes" id="UP000816034">
    <property type="component" value="Unassembled WGS sequence"/>
</dbReference>
<accession>A0AA88KIJ7</accession>
<keyword evidence="7" id="KW-1185">Reference proteome</keyword>
<proteinExistence type="predicted"/>
<feature type="compositionally biased region" description="Gly residues" evidence="4">
    <location>
        <begin position="199"/>
        <end position="211"/>
    </location>
</feature>
<feature type="domain" description="RRM" evidence="5">
    <location>
        <begin position="73"/>
        <end position="155"/>
    </location>
</feature>
<sequence>MQPSDGHTVSPGQYHHPQERLDLEQNNRPLSPGREYESPSYHQREPSMEGNPDFQNRPPPSAEALEQARKETKTLWLGGIPFHYSDADLRRVFDRFGEVAEVKVGYSGGQPLGYCFITFQSRESTEKAYEAVKAGFIGDQPPQEGVNWRVDYDIGKEKKKELGIPPSKGGMRGRFRGRGFHSNVVGRRFDGPPMRRGGYRGGGVYHGGPPHGGYERRSSPPYNPPPYGIPPPLDNGPPPTNYHPPHHEPLHHYPPPSHHYPPHNGRERPYYGSGVSHRYEPYGRGPPSHHGYRGGYRGGRTYSPPHQQENRLDHSSSPPHNYSGGGDRGDGGNMEPRRRPDVGQQHPPPNNW</sequence>
<organism evidence="6 7">
    <name type="scientific">Naegleria lovaniensis</name>
    <name type="common">Amoeba</name>
    <dbReference type="NCBI Taxonomy" id="51637"/>
    <lineage>
        <taxon>Eukaryota</taxon>
        <taxon>Discoba</taxon>
        <taxon>Heterolobosea</taxon>
        <taxon>Tetramitia</taxon>
        <taxon>Eutetramitia</taxon>
        <taxon>Vahlkampfiidae</taxon>
        <taxon>Naegleria</taxon>
    </lineage>
</organism>
<reference evidence="6 7" key="1">
    <citation type="journal article" date="2018" name="BMC Genomics">
        <title>The genome of Naegleria lovaniensis, the basis for a comparative approach to unravel pathogenicity factors of the human pathogenic amoeba N. fowleri.</title>
        <authorList>
            <person name="Liechti N."/>
            <person name="Schurch N."/>
            <person name="Bruggmann R."/>
            <person name="Wittwer M."/>
        </authorList>
    </citation>
    <scope>NUCLEOTIDE SEQUENCE [LARGE SCALE GENOMIC DNA]</scope>
    <source>
        <strain evidence="6 7">ATCC 30569</strain>
    </source>
</reference>
<dbReference type="PROSITE" id="PS50102">
    <property type="entry name" value="RRM"/>
    <property type="match status" value="1"/>
</dbReference>
<dbReference type="SMART" id="SM00360">
    <property type="entry name" value="RRM"/>
    <property type="match status" value="1"/>
</dbReference>
<dbReference type="SUPFAM" id="SSF54928">
    <property type="entry name" value="RNA-binding domain, RBD"/>
    <property type="match status" value="1"/>
</dbReference>
<dbReference type="GO" id="GO:0003723">
    <property type="term" value="F:RNA binding"/>
    <property type="evidence" value="ECO:0007669"/>
    <property type="project" value="UniProtKB-UniRule"/>
</dbReference>
<name>A0AA88KIJ7_NAELO</name>
<dbReference type="Pfam" id="PF00076">
    <property type="entry name" value="RRM_1"/>
    <property type="match status" value="1"/>
</dbReference>
<evidence type="ECO:0000313" key="6">
    <source>
        <dbReference type="EMBL" id="KAG2374002.1"/>
    </source>
</evidence>
<dbReference type="InterPro" id="IPR000504">
    <property type="entry name" value="RRM_dom"/>
</dbReference>
<keyword evidence="2" id="KW-0539">Nucleus</keyword>
<gene>
    <name evidence="6" type="ORF">C9374_011667</name>
</gene>
<dbReference type="GO" id="GO:0010468">
    <property type="term" value="P:regulation of gene expression"/>
    <property type="evidence" value="ECO:0007669"/>
    <property type="project" value="TreeGrafter"/>
</dbReference>
<dbReference type="GO" id="GO:0000785">
    <property type="term" value="C:chromatin"/>
    <property type="evidence" value="ECO:0007669"/>
    <property type="project" value="TreeGrafter"/>
</dbReference>